<dbReference type="Pfam" id="PF00612">
    <property type="entry name" value="IQ"/>
    <property type="match status" value="2"/>
</dbReference>
<dbReference type="EMBL" id="KE345062">
    <property type="protein sequence ID" value="EXB93252.1"/>
    <property type="molecule type" value="Genomic_DNA"/>
</dbReference>
<dbReference type="PANTHER" id="PTHR32295">
    <property type="entry name" value="IQ-DOMAIN 5-RELATED"/>
    <property type="match status" value="1"/>
</dbReference>
<evidence type="ECO:0000256" key="4">
    <source>
        <dbReference type="SAM" id="MobiDB-lite"/>
    </source>
</evidence>
<dbReference type="Gene3D" id="1.20.5.190">
    <property type="match status" value="1"/>
</dbReference>
<dbReference type="eggNOG" id="ENOG502S0AM">
    <property type="taxonomic scope" value="Eukaryota"/>
</dbReference>
<sequence>MGKASKWMRNFLMGKKEDKKKINTAFSLEYQSTKMESQPGTPKVRKKWSFRKLSGKGASYKLSKSFDSIDASKLPVQAPAESMARQNHIEALVAIRGHVENAAATKIQAAFRSYLVQTAYPFSHNSLMTKSFNQVFDGLWLFQARRALHALKGLVKLQALVRGHIVRKQTASTLKRMHALMSIQVRARVHRIQMAEEAQIVVRSQSSMENGFPHDNRKRASINPNETRQISKSTSDHLNHAQIERINTTLNSEPLSISKRHQYEEYCFSTAENSPRSYMTIKADPRTASFTRQEPNYQDPMSYGYRFSPNYMTNTESSRAKVRSQSEPKRRPKWSMKHKNKQTEIADGMHFSLDDPVMKRSSSQCKYDSGSENHDPWFVRLYKTKSSFRNSKYDSDSTPISHSHFHESLSAYELNCKTAEVRRLDTISRNLYQLVPFDKPENLNL</sequence>
<dbReference type="STRING" id="981085.W9RI74"/>
<evidence type="ECO:0000313" key="7">
    <source>
        <dbReference type="Proteomes" id="UP000030645"/>
    </source>
</evidence>
<dbReference type="PANTHER" id="PTHR32295:SF263">
    <property type="entry name" value="DUF4005 DOMAIN-CONTAINING PROTEIN"/>
    <property type="match status" value="1"/>
</dbReference>
<evidence type="ECO:0000259" key="5">
    <source>
        <dbReference type="Pfam" id="PF13178"/>
    </source>
</evidence>
<organism evidence="6 7">
    <name type="scientific">Morus notabilis</name>
    <dbReference type="NCBI Taxonomy" id="981085"/>
    <lineage>
        <taxon>Eukaryota</taxon>
        <taxon>Viridiplantae</taxon>
        <taxon>Streptophyta</taxon>
        <taxon>Embryophyta</taxon>
        <taxon>Tracheophyta</taxon>
        <taxon>Spermatophyta</taxon>
        <taxon>Magnoliopsida</taxon>
        <taxon>eudicotyledons</taxon>
        <taxon>Gunneridae</taxon>
        <taxon>Pentapetalae</taxon>
        <taxon>rosids</taxon>
        <taxon>fabids</taxon>
        <taxon>Rosales</taxon>
        <taxon>Moraceae</taxon>
        <taxon>Moreae</taxon>
        <taxon>Morus</taxon>
    </lineage>
</organism>
<comment type="subunit">
    <text evidence="3">Binds to multiple calmodulin (CaM) in the presence of Ca(2+) and CaM-like proteins.</text>
</comment>
<feature type="domain" description="DUF4005" evidence="5">
    <location>
        <begin position="262"/>
        <end position="352"/>
    </location>
</feature>
<dbReference type="Pfam" id="PF13178">
    <property type="entry name" value="DUF4005"/>
    <property type="match status" value="1"/>
</dbReference>
<dbReference type="InterPro" id="IPR025064">
    <property type="entry name" value="DUF4005"/>
</dbReference>
<reference evidence="7" key="1">
    <citation type="submission" date="2013-01" db="EMBL/GenBank/DDBJ databases">
        <title>Draft Genome Sequence of a Mulberry Tree, Morus notabilis C.K. Schneid.</title>
        <authorList>
            <person name="He N."/>
            <person name="Zhao S."/>
        </authorList>
    </citation>
    <scope>NUCLEOTIDE SEQUENCE</scope>
</reference>
<dbReference type="SMART" id="SM00015">
    <property type="entry name" value="IQ"/>
    <property type="match status" value="2"/>
</dbReference>
<keyword evidence="1" id="KW-0112">Calmodulin-binding</keyword>
<dbReference type="PROSITE" id="PS50096">
    <property type="entry name" value="IQ"/>
    <property type="match status" value="2"/>
</dbReference>
<dbReference type="GO" id="GO:0005516">
    <property type="term" value="F:calmodulin binding"/>
    <property type="evidence" value="ECO:0007669"/>
    <property type="project" value="UniProtKB-KW"/>
</dbReference>
<dbReference type="Proteomes" id="UP000030645">
    <property type="component" value="Unassembled WGS sequence"/>
</dbReference>
<proteinExistence type="inferred from homology"/>
<name>W9RI74_9ROSA</name>
<evidence type="ECO:0000256" key="1">
    <source>
        <dbReference type="ARBA" id="ARBA00022860"/>
    </source>
</evidence>
<dbReference type="AlphaFoldDB" id="W9RI74"/>
<dbReference type="InterPro" id="IPR000048">
    <property type="entry name" value="IQ_motif_EF-hand-BS"/>
</dbReference>
<evidence type="ECO:0000256" key="2">
    <source>
        <dbReference type="ARBA" id="ARBA00024341"/>
    </source>
</evidence>
<evidence type="ECO:0000256" key="3">
    <source>
        <dbReference type="ARBA" id="ARBA00024378"/>
    </source>
</evidence>
<feature type="region of interest" description="Disordered" evidence="4">
    <location>
        <begin position="314"/>
        <end position="340"/>
    </location>
</feature>
<gene>
    <name evidence="6" type="ORF">L484_024596</name>
</gene>
<feature type="compositionally biased region" description="Polar residues" evidence="4">
    <location>
        <begin position="222"/>
        <end position="233"/>
    </location>
</feature>
<feature type="compositionally biased region" description="Basic residues" evidence="4">
    <location>
        <begin position="330"/>
        <end position="340"/>
    </location>
</feature>
<keyword evidence="7" id="KW-1185">Reference proteome</keyword>
<comment type="similarity">
    <text evidence="2">Belongs to the IQD family.</text>
</comment>
<feature type="region of interest" description="Disordered" evidence="4">
    <location>
        <begin position="208"/>
        <end position="236"/>
    </location>
</feature>
<evidence type="ECO:0000313" key="6">
    <source>
        <dbReference type="EMBL" id="EXB93252.1"/>
    </source>
</evidence>
<protein>
    <submittedName>
        <fullName evidence="6">Protein IQ-DOMAIN 14</fullName>
    </submittedName>
</protein>
<accession>W9RI74</accession>